<dbReference type="PANTHER" id="PTHR35040">
    <property type="match status" value="1"/>
</dbReference>
<dbReference type="InterPro" id="IPR021986">
    <property type="entry name" value="Spherulin4"/>
</dbReference>
<dbReference type="GeneID" id="63743988"/>
<evidence type="ECO:0008006" key="3">
    <source>
        <dbReference type="Google" id="ProtNLM"/>
    </source>
</evidence>
<dbReference type="AlphaFoldDB" id="A0A1L9RLW8"/>
<dbReference type="OrthoDB" id="5342184at2759"/>
<dbReference type="PANTHER" id="PTHR35040:SF7">
    <property type="entry name" value="FIBRONECTIN TYPE-III DOMAIN-CONTAINING PROTEIN-RELATED"/>
    <property type="match status" value="1"/>
</dbReference>
<dbReference type="Proteomes" id="UP000184383">
    <property type="component" value="Unassembled WGS sequence"/>
</dbReference>
<name>A0A1L9RLW8_ASPWE</name>
<keyword evidence="2" id="KW-1185">Reference proteome</keyword>
<dbReference type="EMBL" id="KV878212">
    <property type="protein sequence ID" value="OJJ35921.1"/>
    <property type="molecule type" value="Genomic_DNA"/>
</dbReference>
<protein>
    <recommendedName>
        <fullName evidence="3">Spherulin 4-like cell surface protein</fullName>
    </recommendedName>
</protein>
<gene>
    <name evidence="1" type="ORF">ASPWEDRAFT_110012</name>
</gene>
<dbReference type="RefSeq" id="XP_040689597.1">
    <property type="nucleotide sequence ID" value="XM_040828140.1"/>
</dbReference>
<proteinExistence type="predicted"/>
<evidence type="ECO:0000313" key="1">
    <source>
        <dbReference type="EMBL" id="OJJ35921.1"/>
    </source>
</evidence>
<accession>A0A1L9RLW8</accession>
<evidence type="ECO:0000313" key="2">
    <source>
        <dbReference type="Proteomes" id="UP000184383"/>
    </source>
</evidence>
<sequence>MYLRYPSFIIAAVLGYTSILSQQAYAAHIPARYHHGPGGRFHYGFSTSSLPASSVSVQPTPAKSTHASSTLISVATPSATPSRSPVSTNSTAKANVIIPFYLYPSEGAWTPLEKLIAANKDVEFTIIINPDNGPGSSSLPDDAFITEVPKLTAHSNALVLGYVPTGTGSRDISEVEQDIKRYAGWASASGNGSFAVQGVFLDEAPAEYSSDTVTYYQKLASLIKGSDGLGPENQVVMNPGTVPDTAYLDIPDLTVIFESPYSQFLEAVEANEFKSIKGVDSKKLASMVYDIPGTVDLSSLVQQLCDISGQTYLSNTNTYQAYDSLWGEVVSLLTA</sequence>
<reference evidence="2" key="1">
    <citation type="journal article" date="2017" name="Genome Biol.">
        <title>Comparative genomics reveals high biological diversity and specific adaptations in the industrially and medically important fungal genus Aspergillus.</title>
        <authorList>
            <person name="de Vries R.P."/>
            <person name="Riley R."/>
            <person name="Wiebenga A."/>
            <person name="Aguilar-Osorio G."/>
            <person name="Amillis S."/>
            <person name="Uchima C.A."/>
            <person name="Anderluh G."/>
            <person name="Asadollahi M."/>
            <person name="Askin M."/>
            <person name="Barry K."/>
            <person name="Battaglia E."/>
            <person name="Bayram O."/>
            <person name="Benocci T."/>
            <person name="Braus-Stromeyer S.A."/>
            <person name="Caldana C."/>
            <person name="Canovas D."/>
            <person name="Cerqueira G.C."/>
            <person name="Chen F."/>
            <person name="Chen W."/>
            <person name="Choi C."/>
            <person name="Clum A."/>
            <person name="Dos Santos R.A."/>
            <person name="Damasio A.R."/>
            <person name="Diallinas G."/>
            <person name="Emri T."/>
            <person name="Fekete E."/>
            <person name="Flipphi M."/>
            <person name="Freyberg S."/>
            <person name="Gallo A."/>
            <person name="Gournas C."/>
            <person name="Habgood R."/>
            <person name="Hainaut M."/>
            <person name="Harispe M.L."/>
            <person name="Henrissat B."/>
            <person name="Hilden K.S."/>
            <person name="Hope R."/>
            <person name="Hossain A."/>
            <person name="Karabika E."/>
            <person name="Karaffa L."/>
            <person name="Karanyi Z."/>
            <person name="Krasevec N."/>
            <person name="Kuo A."/>
            <person name="Kusch H."/>
            <person name="LaButti K."/>
            <person name="Lagendijk E.L."/>
            <person name="Lapidus A."/>
            <person name="Levasseur A."/>
            <person name="Lindquist E."/>
            <person name="Lipzen A."/>
            <person name="Logrieco A.F."/>
            <person name="MacCabe A."/>
            <person name="Maekelae M.R."/>
            <person name="Malavazi I."/>
            <person name="Melin P."/>
            <person name="Meyer V."/>
            <person name="Mielnichuk N."/>
            <person name="Miskei M."/>
            <person name="Molnar A.P."/>
            <person name="Mule G."/>
            <person name="Ngan C.Y."/>
            <person name="Orejas M."/>
            <person name="Orosz E."/>
            <person name="Ouedraogo J.P."/>
            <person name="Overkamp K.M."/>
            <person name="Park H.-S."/>
            <person name="Perrone G."/>
            <person name="Piumi F."/>
            <person name="Punt P.J."/>
            <person name="Ram A.F."/>
            <person name="Ramon A."/>
            <person name="Rauscher S."/>
            <person name="Record E."/>
            <person name="Riano-Pachon D.M."/>
            <person name="Robert V."/>
            <person name="Roehrig J."/>
            <person name="Ruller R."/>
            <person name="Salamov A."/>
            <person name="Salih N.S."/>
            <person name="Samson R.A."/>
            <person name="Sandor E."/>
            <person name="Sanguinetti M."/>
            <person name="Schuetze T."/>
            <person name="Sepcic K."/>
            <person name="Shelest E."/>
            <person name="Sherlock G."/>
            <person name="Sophianopoulou V."/>
            <person name="Squina F.M."/>
            <person name="Sun H."/>
            <person name="Susca A."/>
            <person name="Todd R.B."/>
            <person name="Tsang A."/>
            <person name="Unkles S.E."/>
            <person name="van de Wiele N."/>
            <person name="van Rossen-Uffink D."/>
            <person name="Oliveira J.V."/>
            <person name="Vesth T.C."/>
            <person name="Visser J."/>
            <person name="Yu J.-H."/>
            <person name="Zhou M."/>
            <person name="Andersen M.R."/>
            <person name="Archer D.B."/>
            <person name="Baker S.E."/>
            <person name="Benoit I."/>
            <person name="Brakhage A.A."/>
            <person name="Braus G.H."/>
            <person name="Fischer R."/>
            <person name="Frisvad J.C."/>
            <person name="Goldman G.H."/>
            <person name="Houbraken J."/>
            <person name="Oakley B."/>
            <person name="Pocsi I."/>
            <person name="Scazzocchio C."/>
            <person name="Seiboth B."/>
            <person name="vanKuyk P.A."/>
            <person name="Wortman J."/>
            <person name="Dyer P.S."/>
            <person name="Grigoriev I.V."/>
        </authorList>
    </citation>
    <scope>NUCLEOTIDE SEQUENCE [LARGE SCALE GENOMIC DNA]</scope>
    <source>
        <strain evidence="2">DTO 134E9</strain>
    </source>
</reference>
<dbReference type="Pfam" id="PF12138">
    <property type="entry name" value="Spherulin4"/>
    <property type="match status" value="1"/>
</dbReference>
<organism evidence="1 2">
    <name type="scientific">Aspergillus wentii DTO 134E9</name>
    <dbReference type="NCBI Taxonomy" id="1073089"/>
    <lineage>
        <taxon>Eukaryota</taxon>
        <taxon>Fungi</taxon>
        <taxon>Dikarya</taxon>
        <taxon>Ascomycota</taxon>
        <taxon>Pezizomycotina</taxon>
        <taxon>Eurotiomycetes</taxon>
        <taxon>Eurotiomycetidae</taxon>
        <taxon>Eurotiales</taxon>
        <taxon>Aspergillaceae</taxon>
        <taxon>Aspergillus</taxon>
        <taxon>Aspergillus subgen. Cremei</taxon>
    </lineage>
</organism>
<dbReference type="VEuPathDB" id="FungiDB:ASPWEDRAFT_110012"/>